<dbReference type="GO" id="GO:0005216">
    <property type="term" value="F:monoatomic ion channel activity"/>
    <property type="evidence" value="ECO:0007669"/>
    <property type="project" value="InterPro"/>
</dbReference>
<dbReference type="VEuPathDB" id="FungiDB:FUN_009512"/>
<reference evidence="8 9" key="1">
    <citation type="submission" date="2015-10" db="EMBL/GenBank/DDBJ databases">
        <title>Genome analyses suggest a sexual origin of heterokaryosis in a supposedly ancient asexual fungus.</title>
        <authorList>
            <person name="Ropars J."/>
            <person name="Sedzielewska K."/>
            <person name="Noel J."/>
            <person name="Charron P."/>
            <person name="Farinelli L."/>
            <person name="Marton T."/>
            <person name="Kruger M."/>
            <person name="Pelin A."/>
            <person name="Brachmann A."/>
            <person name="Corradi N."/>
        </authorList>
    </citation>
    <scope>NUCLEOTIDE SEQUENCE [LARGE SCALE GENOMIC DNA]</scope>
    <source>
        <strain evidence="8 9">A4</strain>
    </source>
</reference>
<sequence>MVFPQHKKLSYLLNDEEKAEIDSICSFDSKHLISCDDHQYIAVSSDGTQIVTLNAETYQLKLGKFDKISQLREINCAGFKNIDMPLEKVKWSLSISNEFTLADGTIDVLIAVSHFKSEINYKSHFDDEEVDDINNYSDDMIYTEKSLASTWIISVAQQSRIFSSINNLGGIVKFLDNKGDDSTEIVLINMDGIIKYLIKHEKIRGMINKKHNDMFNFFRSNESIEYFNFPTKFLNQLKKSSMNETWFFVQRRLVKGRLVVEDYKDKIQTVEMYNLKTNLLENTFQKFEKYIMGNGPSCFAISNNETLFAYCHGANCITIYLMENGLKVTTRKFNDKNIQILFFDFIQDDSKLLIVIEKGRYNNDTEEIDIIPIIVIWDLFDCSDNCVKRINDSYSLFPTKYEYPQRLINSSGNLIIITEGGTIISILEESEIIKLLSSENNNMRNIIILDNSHHINDTFLSSSSSPITDYHLIYNSFGERLCFKPENNKEIIIKNPEPWLQNKRYKRISAYLDDNKSIQLIIGELTVQVWRKRKSGSKVLEYIWANKHTEKHKQFQIHLLKVGLNGFYLKLHIPSGNSPQLGNEIEFEWPEKVNTPVDACRTLEFLEKIRHESNNLKEKLHIENLIQKTEIIIKKIFVKKCGLWRMLDIRFNIMANLIRGNRVSIIRKILSSKSGDGKSKHLHIPRCYSWNKQIKETDLEIAIKCTNRRHRKYTIIIKYLLDYYSDNAIKTSNWMFTVVKAIPLLYDNQLAFYVKELFQKPCFGSNEVCLKRINISSKVMKDIIKNNKKNIHAIKVDTSLPKKNDGDGFLRKLFSRKQSEKMTTSNVIGTKSSSTPNQVYVVPLPDFTLYPEGIDDKRKECWMIFLKFLKLLIWPRGHVIRKEEKMSPFLRMIRNENSAEIYDNPSIAAIIDFKWNLARSFFFRQILLYFIFTICYAFMVSDIKGYRIVPLPKIDVNDVILVVIYYLVILIGFFWTGGYLLNTERIRLKYDGWKRYFNFYNFFDSVSILLPIICFFTRFVRFKTDYMTPFTILVISFEHLLLLRYFEKTGAYIYIIDNILKQIIPFLLFILLFAFGIGFSMFALLKDNNIEPEGTTYQYVNGEDTIEMKQKIDVDDQSDNYYANLLKSIEAVFFWTNGRWDQLDQWNIWEVDVISIIGSILLVTILQNMLIAIMTSAFDDAKEISRHAVLKFRAEMIADYETIEKLSGNGDGNPRYIYFTANSNYIERWLKKSKKAREKLKNLLAEVDDDDYDCNDDDDNCDDDNCDDDNSGGNIVDSDGNLTNSLQVPSSNTFNTLQSEEQVIPLSSYWFVDEDENKSKTLLITSLKIQSNDNNQILQDKIDQLIYLLQNQNNCCSMK</sequence>
<dbReference type="GO" id="GO:0005886">
    <property type="term" value="C:plasma membrane"/>
    <property type="evidence" value="ECO:0007669"/>
    <property type="project" value="TreeGrafter"/>
</dbReference>
<dbReference type="VEuPathDB" id="FungiDB:RhiirA1_468038"/>
<gene>
    <name evidence="8" type="ORF">RhiirA4_465167</name>
</gene>
<accession>A0A2I1GRH5</accession>
<feature type="transmembrane region" description="Helical" evidence="6">
    <location>
        <begin position="1026"/>
        <end position="1046"/>
    </location>
</feature>
<feature type="transmembrane region" description="Helical" evidence="6">
    <location>
        <begin position="921"/>
        <end position="939"/>
    </location>
</feature>
<dbReference type="SUPFAM" id="SSF82171">
    <property type="entry name" value="DPP6 N-terminal domain-like"/>
    <property type="match status" value="1"/>
</dbReference>
<evidence type="ECO:0000259" key="7">
    <source>
        <dbReference type="Pfam" id="PF00520"/>
    </source>
</evidence>
<dbReference type="VEuPathDB" id="FungiDB:RhiirFUN_021305"/>
<dbReference type="Pfam" id="PF00520">
    <property type="entry name" value="Ion_trans"/>
    <property type="match status" value="1"/>
</dbReference>
<evidence type="ECO:0000256" key="6">
    <source>
        <dbReference type="SAM" id="Phobius"/>
    </source>
</evidence>
<keyword evidence="2 6" id="KW-0812">Transmembrane</keyword>
<dbReference type="GO" id="GO:0098703">
    <property type="term" value="P:calcium ion import across plasma membrane"/>
    <property type="evidence" value="ECO:0007669"/>
    <property type="project" value="TreeGrafter"/>
</dbReference>
<organism evidence="8 9">
    <name type="scientific">Rhizophagus irregularis</name>
    <dbReference type="NCBI Taxonomy" id="588596"/>
    <lineage>
        <taxon>Eukaryota</taxon>
        <taxon>Fungi</taxon>
        <taxon>Fungi incertae sedis</taxon>
        <taxon>Mucoromycota</taxon>
        <taxon>Glomeromycotina</taxon>
        <taxon>Glomeromycetes</taxon>
        <taxon>Glomerales</taxon>
        <taxon>Glomeraceae</taxon>
        <taxon>Rhizophagus</taxon>
    </lineage>
</organism>
<keyword evidence="3" id="KW-0677">Repeat</keyword>
<feature type="transmembrane region" description="Helical" evidence="6">
    <location>
        <begin position="1153"/>
        <end position="1178"/>
    </location>
</feature>
<keyword evidence="5 6" id="KW-0472">Membrane</keyword>
<keyword evidence="9" id="KW-1185">Reference proteome</keyword>
<evidence type="ECO:0000256" key="1">
    <source>
        <dbReference type="ARBA" id="ARBA00004141"/>
    </source>
</evidence>
<evidence type="ECO:0000256" key="5">
    <source>
        <dbReference type="ARBA" id="ARBA00023136"/>
    </source>
</evidence>
<comment type="subcellular location">
    <subcellularLocation>
        <location evidence="1">Membrane</location>
        <topology evidence="1">Multi-pass membrane protein</topology>
    </subcellularLocation>
</comment>
<dbReference type="EMBL" id="LLXI01000723">
    <property type="protein sequence ID" value="PKY49262.1"/>
    <property type="molecule type" value="Genomic_DNA"/>
</dbReference>
<keyword evidence="4 6" id="KW-1133">Transmembrane helix</keyword>
<dbReference type="InterPro" id="IPR005821">
    <property type="entry name" value="Ion_trans_dom"/>
</dbReference>
<proteinExistence type="predicted"/>
<dbReference type="PANTHER" id="PTHR10582">
    <property type="entry name" value="TRANSIENT RECEPTOR POTENTIAL ION CHANNEL PROTEIN"/>
    <property type="match status" value="1"/>
</dbReference>
<feature type="domain" description="Ion transport" evidence="7">
    <location>
        <begin position="922"/>
        <end position="1183"/>
    </location>
</feature>
<dbReference type="Proteomes" id="UP000234323">
    <property type="component" value="Unassembled WGS sequence"/>
</dbReference>
<evidence type="ECO:0000256" key="2">
    <source>
        <dbReference type="ARBA" id="ARBA00022692"/>
    </source>
</evidence>
<comment type="caution">
    <text evidence="8">The sequence shown here is derived from an EMBL/GenBank/DDBJ whole genome shotgun (WGS) entry which is preliminary data.</text>
</comment>
<protein>
    <recommendedName>
        <fullName evidence="7">Ion transport domain-containing protein</fullName>
    </recommendedName>
</protein>
<evidence type="ECO:0000313" key="9">
    <source>
        <dbReference type="Proteomes" id="UP000234323"/>
    </source>
</evidence>
<dbReference type="OrthoDB" id="2332684at2759"/>
<feature type="transmembrane region" description="Helical" evidence="6">
    <location>
        <begin position="959"/>
        <end position="981"/>
    </location>
</feature>
<evidence type="ECO:0000313" key="8">
    <source>
        <dbReference type="EMBL" id="PKY49262.1"/>
    </source>
</evidence>
<dbReference type="PANTHER" id="PTHR10582:SF2">
    <property type="entry name" value="INACTIVE"/>
    <property type="match status" value="1"/>
</dbReference>
<feature type="transmembrane region" description="Helical" evidence="6">
    <location>
        <begin position="1066"/>
        <end position="1085"/>
    </location>
</feature>
<evidence type="ECO:0000256" key="3">
    <source>
        <dbReference type="ARBA" id="ARBA00022737"/>
    </source>
</evidence>
<evidence type="ECO:0000256" key="4">
    <source>
        <dbReference type="ARBA" id="ARBA00022989"/>
    </source>
</evidence>
<feature type="transmembrane region" description="Helical" evidence="6">
    <location>
        <begin position="1002"/>
        <end position="1020"/>
    </location>
</feature>
<name>A0A2I1GRH5_9GLOM</name>
<dbReference type="InterPro" id="IPR024862">
    <property type="entry name" value="TRPV"/>
</dbReference>